<name>A0A853CR30_9ACTN</name>
<gene>
    <name evidence="1" type="ORF">GGQ55_004651</name>
</gene>
<comment type="caution">
    <text evidence="1">The sequence shown here is derived from an EMBL/GenBank/DDBJ whole genome shotgun (WGS) entry which is preliminary data.</text>
</comment>
<dbReference type="PANTHER" id="PTHR13061">
    <property type="entry name" value="DYNACTIN SUBUNIT P25"/>
    <property type="match status" value="1"/>
</dbReference>
<dbReference type="PANTHER" id="PTHR13061:SF29">
    <property type="entry name" value="GAMMA CARBONIC ANHYDRASE-LIKE 1, MITOCHONDRIAL-RELATED"/>
    <property type="match status" value="1"/>
</dbReference>
<organism evidence="1 2">
    <name type="scientific">Petropleomorpha daqingensis</name>
    <dbReference type="NCBI Taxonomy" id="2026353"/>
    <lineage>
        <taxon>Bacteria</taxon>
        <taxon>Bacillati</taxon>
        <taxon>Actinomycetota</taxon>
        <taxon>Actinomycetes</taxon>
        <taxon>Geodermatophilales</taxon>
        <taxon>Geodermatophilaceae</taxon>
        <taxon>Petropleomorpha</taxon>
    </lineage>
</organism>
<keyword evidence="1" id="KW-0808">Transferase</keyword>
<dbReference type="RefSeq" id="WP_179720905.1">
    <property type="nucleotide sequence ID" value="NZ_JACBZT010000001.1"/>
</dbReference>
<dbReference type="InterPro" id="IPR001451">
    <property type="entry name" value="Hexapep"/>
</dbReference>
<protein>
    <submittedName>
        <fullName evidence="1">Carbonic anhydrase/acetyltransferase-like protein (Isoleucine patch superfamily)</fullName>
    </submittedName>
</protein>
<dbReference type="AlphaFoldDB" id="A0A853CR30"/>
<dbReference type="InterPro" id="IPR047324">
    <property type="entry name" value="LbH_gamma_CA-like"/>
</dbReference>
<sequence length="187" mass="19014">MPLFSFEGRSPQVHPDAWIAPTATLVGDVVVEAGASVWYGAVLRADFGRIVVRAGANVQDGSVLHGGDDPETEVGPGATIGHVCVVHGAVIGAEALIGNGSTVQDGARIGARTLIGAGSLVPPNAVIPDEVMALGAPARVRGPLSAGAAFWVDGNPSIYQELARRHAASVARVPHPSDFSEESSTGL</sequence>
<dbReference type="SUPFAM" id="SSF51161">
    <property type="entry name" value="Trimeric LpxA-like enzymes"/>
    <property type="match status" value="1"/>
</dbReference>
<dbReference type="Proteomes" id="UP000541969">
    <property type="component" value="Unassembled WGS sequence"/>
</dbReference>
<reference evidence="1 2" key="1">
    <citation type="submission" date="2020-07" db="EMBL/GenBank/DDBJ databases">
        <title>Sequencing the genomes of 1000 actinobacteria strains.</title>
        <authorList>
            <person name="Klenk H.-P."/>
        </authorList>
    </citation>
    <scope>NUCLEOTIDE SEQUENCE [LARGE SCALE GENOMIC DNA]</scope>
    <source>
        <strain evidence="1 2">DSM 104001</strain>
    </source>
</reference>
<dbReference type="Gene3D" id="2.160.10.10">
    <property type="entry name" value="Hexapeptide repeat proteins"/>
    <property type="match status" value="1"/>
</dbReference>
<proteinExistence type="predicted"/>
<dbReference type="InterPro" id="IPR011004">
    <property type="entry name" value="Trimer_LpxA-like_sf"/>
</dbReference>
<evidence type="ECO:0000313" key="2">
    <source>
        <dbReference type="Proteomes" id="UP000541969"/>
    </source>
</evidence>
<evidence type="ECO:0000313" key="1">
    <source>
        <dbReference type="EMBL" id="NYJ08373.1"/>
    </source>
</evidence>
<dbReference type="GO" id="GO:0016740">
    <property type="term" value="F:transferase activity"/>
    <property type="evidence" value="ECO:0007669"/>
    <property type="project" value="UniProtKB-KW"/>
</dbReference>
<dbReference type="CDD" id="cd04645">
    <property type="entry name" value="LbH_gamma_CA_like"/>
    <property type="match status" value="1"/>
</dbReference>
<dbReference type="Pfam" id="PF00132">
    <property type="entry name" value="Hexapep"/>
    <property type="match status" value="1"/>
</dbReference>
<dbReference type="InterPro" id="IPR050484">
    <property type="entry name" value="Transf_Hexapept/Carb_Anhydrase"/>
</dbReference>
<keyword evidence="2" id="KW-1185">Reference proteome</keyword>
<dbReference type="EMBL" id="JACBZT010000001">
    <property type="protein sequence ID" value="NYJ08373.1"/>
    <property type="molecule type" value="Genomic_DNA"/>
</dbReference>
<accession>A0A853CR30</accession>